<keyword evidence="8" id="KW-1185">Reference proteome</keyword>
<dbReference type="RefSeq" id="WP_147085872.1">
    <property type="nucleotide sequence ID" value="NZ_VORM01000028.1"/>
</dbReference>
<dbReference type="PROSITE" id="PS01309">
    <property type="entry name" value="UPF0057"/>
    <property type="match status" value="1"/>
</dbReference>
<gene>
    <name evidence="7" type="ORF">ESY86_06935</name>
</gene>
<proteinExistence type="inferred from homology"/>
<evidence type="ECO:0000256" key="4">
    <source>
        <dbReference type="ARBA" id="ARBA00022989"/>
    </source>
</evidence>
<comment type="caution">
    <text evidence="7">The sequence shown here is derived from an EMBL/GenBank/DDBJ whole genome shotgun (WGS) entry which is preliminary data.</text>
</comment>
<comment type="subcellular location">
    <subcellularLocation>
        <location evidence="1">Membrane</location>
    </subcellularLocation>
</comment>
<dbReference type="InterPro" id="IPR000612">
    <property type="entry name" value="PMP3"/>
</dbReference>
<feature type="transmembrane region" description="Helical" evidence="6">
    <location>
        <begin position="26"/>
        <end position="47"/>
    </location>
</feature>
<organism evidence="7 8">
    <name type="scientific">Subsaximicrobium wynnwilliamsii</name>
    <dbReference type="NCBI Taxonomy" id="291179"/>
    <lineage>
        <taxon>Bacteria</taxon>
        <taxon>Pseudomonadati</taxon>
        <taxon>Bacteroidota</taxon>
        <taxon>Flavobacteriia</taxon>
        <taxon>Flavobacteriales</taxon>
        <taxon>Flavobacteriaceae</taxon>
        <taxon>Subsaximicrobium</taxon>
    </lineage>
</organism>
<protein>
    <submittedName>
        <fullName evidence="7">YqaE/Pmp3 family membrane protein</fullName>
    </submittedName>
</protein>
<dbReference type="AlphaFoldDB" id="A0A5C6ZMR4"/>
<name>A0A5C6ZMR4_9FLAO</name>
<dbReference type="GO" id="GO:0016020">
    <property type="term" value="C:membrane"/>
    <property type="evidence" value="ECO:0007669"/>
    <property type="project" value="UniProtKB-SubCell"/>
</dbReference>
<dbReference type="Pfam" id="PF01679">
    <property type="entry name" value="Pmp3"/>
    <property type="match status" value="1"/>
</dbReference>
<sequence length="51" mass="5619">MPVYSVVLCILFPPLAVYLNKGSGRALVFSIVLTLLLWFPGMIHALITTDN</sequence>
<dbReference type="Proteomes" id="UP000321578">
    <property type="component" value="Unassembled WGS sequence"/>
</dbReference>
<evidence type="ECO:0000256" key="6">
    <source>
        <dbReference type="SAM" id="Phobius"/>
    </source>
</evidence>
<accession>A0A5C6ZMR4</accession>
<evidence type="ECO:0000313" key="8">
    <source>
        <dbReference type="Proteomes" id="UP000321578"/>
    </source>
</evidence>
<keyword evidence="3 6" id="KW-0812">Transmembrane</keyword>
<comment type="similarity">
    <text evidence="2">Belongs to the UPF0057 (PMP3) family.</text>
</comment>
<keyword evidence="4 6" id="KW-1133">Transmembrane helix</keyword>
<reference evidence="7 8" key="1">
    <citation type="submission" date="2019-08" db="EMBL/GenBank/DDBJ databases">
        <title>Genomes of Subsaximicrobium wynnwilliamsii strains.</title>
        <authorList>
            <person name="Bowman J.P."/>
        </authorList>
    </citation>
    <scope>NUCLEOTIDE SEQUENCE [LARGE SCALE GENOMIC DNA]</scope>
    <source>
        <strain evidence="7 8">2-80-2</strain>
    </source>
</reference>
<evidence type="ECO:0000256" key="3">
    <source>
        <dbReference type="ARBA" id="ARBA00022692"/>
    </source>
</evidence>
<evidence type="ECO:0000256" key="2">
    <source>
        <dbReference type="ARBA" id="ARBA00009530"/>
    </source>
</evidence>
<evidence type="ECO:0000313" key="7">
    <source>
        <dbReference type="EMBL" id="TXD89927.1"/>
    </source>
</evidence>
<dbReference type="EMBL" id="VORO01000005">
    <property type="protein sequence ID" value="TXD89927.1"/>
    <property type="molecule type" value="Genomic_DNA"/>
</dbReference>
<keyword evidence="5 6" id="KW-0472">Membrane</keyword>
<evidence type="ECO:0000256" key="5">
    <source>
        <dbReference type="ARBA" id="ARBA00023136"/>
    </source>
</evidence>
<dbReference type="OrthoDB" id="2692128at2"/>
<evidence type="ECO:0000256" key="1">
    <source>
        <dbReference type="ARBA" id="ARBA00004370"/>
    </source>
</evidence>